<protein>
    <submittedName>
        <fullName evidence="1">Uncharacterized protein</fullName>
    </submittedName>
</protein>
<proteinExistence type="predicted"/>
<accession>A0A0K2U9T7</accession>
<name>A0A0K2U9T7_LEPSM</name>
<evidence type="ECO:0000313" key="1">
    <source>
        <dbReference type="EMBL" id="CDW34727.1"/>
    </source>
</evidence>
<dbReference type="AlphaFoldDB" id="A0A0K2U9T7"/>
<reference evidence="1" key="1">
    <citation type="submission" date="2014-05" db="EMBL/GenBank/DDBJ databases">
        <authorList>
            <person name="Chronopoulou M."/>
        </authorList>
    </citation>
    <scope>NUCLEOTIDE SEQUENCE</scope>
    <source>
        <tissue evidence="1">Whole organism</tissue>
    </source>
</reference>
<sequence>MIESSSDASNFMSDMNKMYVSCNDSFHIDNHPNLVKLIKLYTGNAIPSRYTITN</sequence>
<dbReference type="EMBL" id="HACA01017366">
    <property type="protein sequence ID" value="CDW34727.1"/>
    <property type="molecule type" value="Transcribed_RNA"/>
</dbReference>
<organism evidence="1">
    <name type="scientific">Lepeophtheirus salmonis</name>
    <name type="common">Salmon louse</name>
    <name type="synonym">Caligus salmonis</name>
    <dbReference type="NCBI Taxonomy" id="72036"/>
    <lineage>
        <taxon>Eukaryota</taxon>
        <taxon>Metazoa</taxon>
        <taxon>Ecdysozoa</taxon>
        <taxon>Arthropoda</taxon>
        <taxon>Crustacea</taxon>
        <taxon>Multicrustacea</taxon>
        <taxon>Hexanauplia</taxon>
        <taxon>Copepoda</taxon>
        <taxon>Siphonostomatoida</taxon>
        <taxon>Caligidae</taxon>
        <taxon>Lepeophtheirus</taxon>
    </lineage>
</organism>